<dbReference type="PANTHER" id="PTHR23505">
    <property type="entry name" value="SPINSTER"/>
    <property type="match status" value="1"/>
</dbReference>
<dbReference type="Pfam" id="PF07690">
    <property type="entry name" value="MFS_1"/>
    <property type="match status" value="1"/>
</dbReference>
<dbReference type="RefSeq" id="WP_046902435.1">
    <property type="nucleotide sequence ID" value="NZ_CP011452.2"/>
</dbReference>
<dbReference type="Gene3D" id="1.20.1250.20">
    <property type="entry name" value="MFS general substrate transporter like domains"/>
    <property type="match status" value="1"/>
</dbReference>
<keyword evidence="5" id="KW-0472">Membrane</keyword>
<dbReference type="GO" id="GO:0016020">
    <property type="term" value="C:membrane"/>
    <property type="evidence" value="ECO:0007669"/>
    <property type="project" value="UniProtKB-SubCell"/>
</dbReference>
<dbReference type="CDD" id="cd17328">
    <property type="entry name" value="MFS_spinster_like"/>
    <property type="match status" value="1"/>
</dbReference>
<protein>
    <submittedName>
        <fullName evidence="6">Hexuronate transporter</fullName>
    </submittedName>
</protein>
<proteinExistence type="predicted"/>
<keyword evidence="3" id="KW-0812">Transmembrane</keyword>
<keyword evidence="2" id="KW-0813">Transport</keyword>
<name>A0A0F7KQM8_9SPHN</name>
<evidence type="ECO:0000256" key="3">
    <source>
        <dbReference type="ARBA" id="ARBA00022692"/>
    </source>
</evidence>
<evidence type="ECO:0000256" key="5">
    <source>
        <dbReference type="ARBA" id="ARBA00023136"/>
    </source>
</evidence>
<sequence length="480" mass="51116">MGLSHSAADGARSAEHPLLRPAYRRWVVFVLLLVAIFNFADRAILAVLAQPIKEDLHLTDTDLGILQGLGFAILYSVLGVPLGMMAERVTRTRLLTACIVVWSGMTVACGFAVNFATMLLGRIGVGIGEAGAQPITNSLVSDHFGPVRRGSIFSLILLGSPIGFLLGQSVGGIVASEWGWRAAFYAMGVPGLIVAALVLFTLREPPRGLAEGSAAHDTDAAPSLMEVLRYLFAKPTFRHLLAGFVIGSFTMNAIANFVLPFYLRGFDIPLATMGVLFGVVSFFSNGLGMVLGGFGFDWLGRRDQRWVMWGPAIALLLCIPIYFGAFYSQAIYISLAFIFFGNMSLASFMAPTMASMQNMAGPRMRATTSAVTAMIIGIVGAGLGPTVVGILSDAYAVRLFDGADFFANCPGGRGVDGIGSAMDDNCLAASTDGLRFALISVLGIFAWAALHYWLAARTLKQDLYVPQRVSAEPEVGAAMV</sequence>
<dbReference type="PROSITE" id="PS50850">
    <property type="entry name" value="MFS"/>
    <property type="match status" value="1"/>
</dbReference>
<keyword evidence="7" id="KW-1185">Reference proteome</keyword>
<dbReference type="InterPro" id="IPR036259">
    <property type="entry name" value="MFS_trans_sf"/>
</dbReference>
<evidence type="ECO:0000256" key="1">
    <source>
        <dbReference type="ARBA" id="ARBA00004141"/>
    </source>
</evidence>
<dbReference type="GO" id="GO:0022857">
    <property type="term" value="F:transmembrane transporter activity"/>
    <property type="evidence" value="ECO:0007669"/>
    <property type="project" value="InterPro"/>
</dbReference>
<dbReference type="InterPro" id="IPR020846">
    <property type="entry name" value="MFS_dom"/>
</dbReference>
<evidence type="ECO:0000313" key="7">
    <source>
        <dbReference type="Proteomes" id="UP000034392"/>
    </source>
</evidence>
<dbReference type="OrthoDB" id="7400989at2"/>
<reference evidence="6" key="1">
    <citation type="submission" date="2015-05" db="EMBL/GenBank/DDBJ databases">
        <title>The complete genome of Altererythrobacter atlanticus strain 26DY36.</title>
        <authorList>
            <person name="Wu Y.-H."/>
            <person name="Cheng H."/>
            <person name="Wu X.-W."/>
        </authorList>
    </citation>
    <scope>NUCLEOTIDE SEQUENCE [LARGE SCALE GENOMIC DNA]</scope>
    <source>
        <strain evidence="6">26DY36</strain>
    </source>
</reference>
<evidence type="ECO:0000256" key="2">
    <source>
        <dbReference type="ARBA" id="ARBA00022448"/>
    </source>
</evidence>
<evidence type="ECO:0000256" key="4">
    <source>
        <dbReference type="ARBA" id="ARBA00022989"/>
    </source>
</evidence>
<dbReference type="Proteomes" id="UP000034392">
    <property type="component" value="Chromosome"/>
</dbReference>
<dbReference type="PANTHER" id="PTHR23505:SF79">
    <property type="entry name" value="PROTEIN SPINSTER"/>
    <property type="match status" value="1"/>
</dbReference>
<dbReference type="InterPro" id="IPR011701">
    <property type="entry name" value="MFS"/>
</dbReference>
<keyword evidence="4" id="KW-1133">Transmembrane helix</keyword>
<accession>A0A0F7KQM8</accession>
<dbReference type="AlphaFoldDB" id="A0A0F7KQM8"/>
<comment type="subcellular location">
    <subcellularLocation>
        <location evidence="1">Membrane</location>
        <topology evidence="1">Multi-pass membrane protein</topology>
    </subcellularLocation>
</comment>
<dbReference type="KEGG" id="aay:WYH_00328"/>
<dbReference type="SUPFAM" id="SSF103473">
    <property type="entry name" value="MFS general substrate transporter"/>
    <property type="match status" value="1"/>
</dbReference>
<dbReference type="EMBL" id="CP011452">
    <property type="protein sequence ID" value="AKH41391.1"/>
    <property type="molecule type" value="Genomic_DNA"/>
</dbReference>
<evidence type="ECO:0000313" key="6">
    <source>
        <dbReference type="EMBL" id="AKH41391.1"/>
    </source>
</evidence>
<dbReference type="PATRIC" id="fig|1267766.3.peg.336"/>
<gene>
    <name evidence="6" type="primary">exuT_1</name>
    <name evidence="6" type="ORF">WYH_00328</name>
</gene>
<organism evidence="6 7">
    <name type="scientific">Croceibacterium atlanticum</name>
    <dbReference type="NCBI Taxonomy" id="1267766"/>
    <lineage>
        <taxon>Bacteria</taxon>
        <taxon>Pseudomonadati</taxon>
        <taxon>Pseudomonadota</taxon>
        <taxon>Alphaproteobacteria</taxon>
        <taxon>Sphingomonadales</taxon>
        <taxon>Erythrobacteraceae</taxon>
        <taxon>Croceibacterium</taxon>
    </lineage>
</organism>
<dbReference type="InterPro" id="IPR044770">
    <property type="entry name" value="MFS_spinster-like"/>
</dbReference>
<dbReference type="STRING" id="1267766.WYH_00328"/>